<gene>
    <name evidence="6" type="ORF">BSAL_56855</name>
</gene>
<feature type="compositionally biased region" description="Basic and acidic residues" evidence="4">
    <location>
        <begin position="7"/>
        <end position="16"/>
    </location>
</feature>
<feature type="compositionally biased region" description="Basic and acidic residues" evidence="4">
    <location>
        <begin position="69"/>
        <end position="87"/>
    </location>
</feature>
<keyword evidence="7" id="KW-1185">Reference proteome</keyword>
<accession>A0A0S4IRM4</accession>
<evidence type="ECO:0000313" key="7">
    <source>
        <dbReference type="Proteomes" id="UP000051952"/>
    </source>
</evidence>
<dbReference type="PANTHER" id="PTHR34524:SF6">
    <property type="entry name" value="CALCYPHOSINE LIKE"/>
    <property type="match status" value="1"/>
</dbReference>
<evidence type="ECO:0000256" key="4">
    <source>
        <dbReference type="SAM" id="MobiDB-lite"/>
    </source>
</evidence>
<feature type="region of interest" description="Disordered" evidence="4">
    <location>
        <begin position="46"/>
        <end position="93"/>
    </location>
</feature>
<evidence type="ECO:0000259" key="5">
    <source>
        <dbReference type="PROSITE" id="PS50222"/>
    </source>
</evidence>
<keyword evidence="2" id="KW-0677">Repeat</keyword>
<dbReference type="InterPro" id="IPR051581">
    <property type="entry name" value="Ca-bind"/>
</dbReference>
<protein>
    <submittedName>
        <fullName evidence="6">Calcium-binding protein, putative</fullName>
    </submittedName>
</protein>
<dbReference type="InterPro" id="IPR002048">
    <property type="entry name" value="EF_hand_dom"/>
</dbReference>
<dbReference type="Pfam" id="PF13833">
    <property type="entry name" value="EF-hand_8"/>
    <property type="match status" value="1"/>
</dbReference>
<dbReference type="PANTHER" id="PTHR34524">
    <property type="entry name" value="CALCYPHOSIN"/>
    <property type="match status" value="1"/>
</dbReference>
<dbReference type="PROSITE" id="PS50222">
    <property type="entry name" value="EF_HAND_2"/>
    <property type="match status" value="2"/>
</dbReference>
<evidence type="ECO:0000256" key="1">
    <source>
        <dbReference type="ARBA" id="ARBA00022723"/>
    </source>
</evidence>
<reference evidence="7" key="1">
    <citation type="submission" date="2015-09" db="EMBL/GenBank/DDBJ databases">
        <authorList>
            <consortium name="Pathogen Informatics"/>
        </authorList>
    </citation>
    <scope>NUCLEOTIDE SEQUENCE [LARGE SCALE GENOMIC DNA]</scope>
    <source>
        <strain evidence="7">Lake Konstanz</strain>
    </source>
</reference>
<dbReference type="InterPro" id="IPR011992">
    <property type="entry name" value="EF-hand-dom_pair"/>
</dbReference>
<dbReference type="OMA" id="EMQSGIA"/>
<proteinExistence type="predicted"/>
<keyword evidence="1" id="KW-0479">Metal-binding</keyword>
<dbReference type="InterPro" id="IPR018247">
    <property type="entry name" value="EF_Hand_1_Ca_BS"/>
</dbReference>
<evidence type="ECO:0000256" key="3">
    <source>
        <dbReference type="ARBA" id="ARBA00022837"/>
    </source>
</evidence>
<dbReference type="CDD" id="cd00051">
    <property type="entry name" value="EFh"/>
    <property type="match status" value="2"/>
</dbReference>
<dbReference type="VEuPathDB" id="TriTrypDB:BSAL_56855"/>
<dbReference type="SMART" id="SM00054">
    <property type="entry name" value="EFh"/>
    <property type="match status" value="2"/>
</dbReference>
<feature type="domain" description="EF-hand" evidence="5">
    <location>
        <begin position="803"/>
        <end position="838"/>
    </location>
</feature>
<dbReference type="Gene3D" id="1.10.238.10">
    <property type="entry name" value="EF-hand"/>
    <property type="match status" value="2"/>
</dbReference>
<dbReference type="EMBL" id="CYKH01000203">
    <property type="protein sequence ID" value="CUE85253.1"/>
    <property type="molecule type" value="Genomic_DNA"/>
</dbReference>
<keyword evidence="3" id="KW-0106">Calcium</keyword>
<dbReference type="Proteomes" id="UP000051952">
    <property type="component" value="Unassembled WGS sequence"/>
</dbReference>
<feature type="compositionally biased region" description="Low complexity" evidence="4">
    <location>
        <begin position="365"/>
        <end position="380"/>
    </location>
</feature>
<dbReference type="PROSITE" id="PS00018">
    <property type="entry name" value="EF_HAND_1"/>
    <property type="match status" value="2"/>
</dbReference>
<dbReference type="GO" id="GO:0005509">
    <property type="term" value="F:calcium ion binding"/>
    <property type="evidence" value="ECO:0007669"/>
    <property type="project" value="InterPro"/>
</dbReference>
<feature type="region of interest" description="Disordered" evidence="4">
    <location>
        <begin position="349"/>
        <end position="380"/>
    </location>
</feature>
<evidence type="ECO:0000256" key="2">
    <source>
        <dbReference type="ARBA" id="ARBA00022737"/>
    </source>
</evidence>
<sequence length="960" mass="103538">MFYALKFGEKPPHNDIRPMQPRGADSRAHIYSSVKPQEPDVAKMLQGSGAWAKHADPTAQGDGAQPAPARERTSALLQKRERGREIATKPQDAKSLAEAPAVVYAKPKVSQESPFAVDVNATSGARVRASQAYGAFAAGSPQRATPALLSTNERIHDTVPAHKALHAEPSQAVIGTFAEGPHVDHHSAETAAVAHGAHGPKVAPVSPTPPVIPSTAAGKPLTPAAAAPGHLASTEKLMVAVEAAVQPKPGPIVVDRTTRVEEAKALSKYALPAHVAPLPPTTPPLNVTDSKVPAAGKLQPPTPRATIHHPSQPAQIPPNPTNVIPNPVLPRTALSSGALQTLGNWKYQHTPHPLRHSQKDDVGDTASTAPSQSVVAPSAAGPQVDWWVKQQSRYEDDRKFEGTVSMRAALHEEKDRAGAVVDQTATLSKVNPLVHVPLTNLPQRTTPAAAAAATATPRVVPAGSTFPPGTQLTIQADGSIRVTPPAPSATAQQQLITNKAILLAAKPDGQTKGTAADLPPAAPHRILTNAVPIAVTNVMRCAAPVVQSVGGPAFTSIARKTHDAIREERDAQTRARWLAEAPARAEALQRKLDTIVKSLKQSVEAKGFSEPTKGAQFIIKLCRQHTSTPNEEMEFEGFRNVLQKGFSLTLTEDEYDGLFARMDLDETTVVPFRVFGEMVFGILRTKKQTDEAKLATLNPNTRRLLEDVKTKIARRHGGESWLLSFQKAFLTLNRVAEGTRGVVGSASGKLSAKDLHAALTTLGITPITLHDANNLVLAMDTDRNGTVDENEFLYAMRGPVSRKRRALIFQVFNILDADRSGEVTLDEIAARYDTSQHPRVLSGESTSDEVLLEFVSLWNRNSDAVVSWWEFLDYYKTLSASIENDDYFELMMRNCWHLSGGEGVAQNTTARRVLVTFHDKTQRVVELENDLGIGPRDLDKMMAKLASQGVKNIERIELYG</sequence>
<organism evidence="6 7">
    <name type="scientific">Bodo saltans</name>
    <name type="common">Flagellated protozoan</name>
    <dbReference type="NCBI Taxonomy" id="75058"/>
    <lineage>
        <taxon>Eukaryota</taxon>
        <taxon>Discoba</taxon>
        <taxon>Euglenozoa</taxon>
        <taxon>Kinetoplastea</taxon>
        <taxon>Metakinetoplastina</taxon>
        <taxon>Eubodonida</taxon>
        <taxon>Bodonidae</taxon>
        <taxon>Bodo</taxon>
    </lineage>
</organism>
<feature type="region of interest" description="Disordered" evidence="4">
    <location>
        <begin position="1"/>
        <end position="26"/>
    </location>
</feature>
<evidence type="ECO:0000313" key="6">
    <source>
        <dbReference type="EMBL" id="CUE85253.1"/>
    </source>
</evidence>
<dbReference type="SUPFAM" id="SSF47473">
    <property type="entry name" value="EF-hand"/>
    <property type="match status" value="1"/>
</dbReference>
<dbReference type="OrthoDB" id="444540at2759"/>
<dbReference type="AlphaFoldDB" id="A0A0S4IRM4"/>
<name>A0A0S4IRM4_BODSA</name>
<feature type="domain" description="EF-hand" evidence="5">
    <location>
        <begin position="767"/>
        <end position="802"/>
    </location>
</feature>